<feature type="domain" description="SEA" evidence="3">
    <location>
        <begin position="98"/>
        <end position="212"/>
    </location>
</feature>
<dbReference type="RefSeq" id="XP_042565611.1">
    <property type="nucleotide sequence ID" value="XM_042709677.1"/>
</dbReference>
<feature type="signal peptide" evidence="2">
    <location>
        <begin position="1"/>
        <end position="22"/>
    </location>
</feature>
<name>A0A8M1KNH7_CLUHA</name>
<proteinExistence type="predicted"/>
<evidence type="ECO:0000256" key="2">
    <source>
        <dbReference type="SAM" id="SignalP"/>
    </source>
</evidence>
<accession>A0A8M1KNH7</accession>
<dbReference type="AlphaFoldDB" id="A0A8M1KNH7"/>
<dbReference type="Pfam" id="PF01390">
    <property type="entry name" value="SEA"/>
    <property type="match status" value="1"/>
</dbReference>
<dbReference type="GO" id="GO:0004930">
    <property type="term" value="F:G protein-coupled receptor activity"/>
    <property type="evidence" value="ECO:0007669"/>
    <property type="project" value="TreeGrafter"/>
</dbReference>
<sequence length="737" mass="83206">MELLLLMSLNSLLLFNAYITSAELNYLVLHAEISIEDNAEGHLTELLQTFPNVTHGSESIREIKTTRDCQEVDKTNKCECTKDFKEDEDNDNLCIPEKRVSVKGEIVLKDEPYDNKLTDRASEEFKKLSKKLTQELSKCYSRLKWFRSLNILHFSKGSVIVVFEMTFDTNEGLEKIDEITASLQNTSGETTLVTQGFVTITAPDYTVKFNTSQNLSCQTSQPIGQFTWFLVSSKDENKIEIHGGTEVKFIDKPPNTQIRLEYTSYIWRGKYICEFQQKSVKHQAHAFLDVALLPVIDIYTKPQFPNCKEADEVNVKVTCAITNTTEPYTVTWEDPDFIPEDIKYERGDRLYRIRKTIKCKEENYEVSCNFTNRLNQSQLQKVTIPVIKTNSPVCNKDGDWPQAKAGHTATLQCEGDQRGERTRKCSKDKTWATEINKCVNIDLQDIAGKAENLERGLGKFTEVASKVFEDMKASTQRSINSAANIDTSVSIFGTMSRVSVAKNESLGETVLPDFLISASNIINDSLKDSWNPDLAADYLSNVNNLLDQSYPSEDFEDKKAPNIKLKLYDRSNRGKVYNVSMDFDMDAGSSANVTGFRTLGEYLPLQIDNTTTELEPRATVLRVNAPSAKKVTFKFNNVNRTKNHELHCVVWLPDKKTWSSKDCKWGGAGSDECECKLNSGVRSDRYKGGSFTVLMSKHPVNIPYVDDLTTIGLGVSIVSLILCLLIEFAVWNSVVKG</sequence>
<keyword evidence="1" id="KW-1133">Transmembrane helix</keyword>
<dbReference type="PANTHER" id="PTHR45813">
    <property type="entry name" value="IG-LIKE DOMAIN-CONTAINING PROTEIN"/>
    <property type="match status" value="1"/>
</dbReference>
<evidence type="ECO:0000313" key="5">
    <source>
        <dbReference type="RefSeq" id="XP_042565611.1"/>
    </source>
</evidence>
<feature type="chain" id="PRO_5035467237" evidence="2">
    <location>
        <begin position="23"/>
        <end position="737"/>
    </location>
</feature>
<reference evidence="5" key="1">
    <citation type="submission" date="2025-08" db="UniProtKB">
        <authorList>
            <consortium name="RefSeq"/>
        </authorList>
    </citation>
    <scope>IDENTIFICATION</scope>
</reference>
<dbReference type="PROSITE" id="PS50024">
    <property type="entry name" value="SEA"/>
    <property type="match status" value="1"/>
</dbReference>
<protein>
    <submittedName>
        <fullName evidence="5">Adhesion G protein-coupled receptor F5-like</fullName>
    </submittedName>
</protein>
<dbReference type="KEGG" id="char:116223609"/>
<organism evidence="4 5">
    <name type="scientific">Clupea harengus</name>
    <name type="common">Atlantic herring</name>
    <dbReference type="NCBI Taxonomy" id="7950"/>
    <lineage>
        <taxon>Eukaryota</taxon>
        <taxon>Metazoa</taxon>
        <taxon>Chordata</taxon>
        <taxon>Craniata</taxon>
        <taxon>Vertebrata</taxon>
        <taxon>Euteleostomi</taxon>
        <taxon>Actinopterygii</taxon>
        <taxon>Neopterygii</taxon>
        <taxon>Teleostei</taxon>
        <taxon>Clupei</taxon>
        <taxon>Clupeiformes</taxon>
        <taxon>Clupeoidei</taxon>
        <taxon>Clupeidae</taxon>
        <taxon>Clupea</taxon>
    </lineage>
</organism>
<dbReference type="OrthoDB" id="10040049at2759"/>
<gene>
    <name evidence="5" type="primary">LOC116223609</name>
</gene>
<dbReference type="Proteomes" id="UP000515152">
    <property type="component" value="Chromosome 14"/>
</dbReference>
<dbReference type="InterPro" id="IPR051587">
    <property type="entry name" value="Adhesion_GPCR"/>
</dbReference>
<evidence type="ECO:0000259" key="3">
    <source>
        <dbReference type="PROSITE" id="PS50024"/>
    </source>
</evidence>
<keyword evidence="4" id="KW-1185">Reference proteome</keyword>
<evidence type="ECO:0000256" key="1">
    <source>
        <dbReference type="SAM" id="Phobius"/>
    </source>
</evidence>
<dbReference type="GO" id="GO:0007189">
    <property type="term" value="P:adenylate cyclase-activating G protein-coupled receptor signaling pathway"/>
    <property type="evidence" value="ECO:0007669"/>
    <property type="project" value="TreeGrafter"/>
</dbReference>
<dbReference type="PANTHER" id="PTHR45813:SF2">
    <property type="entry name" value="ADHESION G-PROTEIN COUPLED RECEPTOR F3"/>
    <property type="match status" value="1"/>
</dbReference>
<feature type="transmembrane region" description="Helical" evidence="1">
    <location>
        <begin position="711"/>
        <end position="731"/>
    </location>
</feature>
<dbReference type="GeneID" id="116223609"/>
<evidence type="ECO:0000313" key="4">
    <source>
        <dbReference type="Proteomes" id="UP000515152"/>
    </source>
</evidence>
<keyword evidence="2" id="KW-0732">Signal</keyword>
<keyword evidence="1" id="KW-0472">Membrane</keyword>
<keyword evidence="1" id="KW-0812">Transmembrane</keyword>
<dbReference type="InterPro" id="IPR000082">
    <property type="entry name" value="SEA_dom"/>
</dbReference>